<dbReference type="RefSeq" id="WP_088533042.1">
    <property type="nucleotide sequence ID" value="NZ_CP021647.1"/>
</dbReference>
<dbReference type="AlphaFoldDB" id="A0AAD0RKU5"/>
<gene>
    <name evidence="1" type="ORF">D0511_23220</name>
</gene>
<reference evidence="1 2" key="1">
    <citation type="submission" date="2018-08" db="EMBL/GenBank/DDBJ databases">
        <title>Whole Genome Sequences of Two Pseudoalteromonas piscicida Strains, DE1-A and DE2-A, which Exhibit Strong Antibacterial Activity against Vibrio vulnificus.</title>
        <authorList>
            <person name="Richards G.P."/>
            <person name="Needleman D.S."/>
            <person name="Watson M.A."/>
            <person name="Polson S.W."/>
        </authorList>
    </citation>
    <scope>NUCLEOTIDE SEQUENCE [LARGE SCALE GENOMIC DNA]</scope>
    <source>
        <strain evidence="1 2">DE2-A</strain>
    </source>
</reference>
<organism evidence="1 2">
    <name type="scientific">Pseudoalteromonas piscicida</name>
    <dbReference type="NCBI Taxonomy" id="43662"/>
    <lineage>
        <taxon>Bacteria</taxon>
        <taxon>Pseudomonadati</taxon>
        <taxon>Pseudomonadota</taxon>
        <taxon>Gammaproteobacteria</taxon>
        <taxon>Alteromonadales</taxon>
        <taxon>Pseudoalteromonadaceae</taxon>
        <taxon>Pseudoalteromonas</taxon>
    </lineage>
</organism>
<evidence type="ECO:0000313" key="2">
    <source>
        <dbReference type="Proteomes" id="UP000258102"/>
    </source>
</evidence>
<name>A0AAD0RKU5_PSEO7</name>
<dbReference type="Proteomes" id="UP000258102">
    <property type="component" value="Chromosome 2"/>
</dbReference>
<sequence length="105" mass="11341">MNEEKSVKDAINAFYKGAGVDLTSSGEVNAKVAEIFGKMVEETRQCTAALKRMPKPTAAKATIGWIAKNFTQSIISQLSEEQSLSCAKKVILNYKSPMKLASLGV</sequence>
<accession>A0AAD0RKU5</accession>
<dbReference type="EMBL" id="CP031762">
    <property type="protein sequence ID" value="AXR04772.1"/>
    <property type="molecule type" value="Genomic_DNA"/>
</dbReference>
<proteinExistence type="predicted"/>
<dbReference type="KEGG" id="ppis:B1L02_23100"/>
<evidence type="ECO:0000313" key="1">
    <source>
        <dbReference type="EMBL" id="AXR04772.1"/>
    </source>
</evidence>
<protein>
    <submittedName>
        <fullName evidence="1">Uncharacterized protein</fullName>
    </submittedName>
</protein>